<proteinExistence type="predicted"/>
<evidence type="ECO:0000313" key="1">
    <source>
        <dbReference type="EMBL" id="JAH78452.1"/>
    </source>
</evidence>
<reference evidence="1" key="2">
    <citation type="journal article" date="2015" name="Fish Shellfish Immunol.">
        <title>Early steps in the European eel (Anguilla anguilla)-Vibrio vulnificus interaction in the gills: Role of the RtxA13 toxin.</title>
        <authorList>
            <person name="Callol A."/>
            <person name="Pajuelo D."/>
            <person name="Ebbesson L."/>
            <person name="Teles M."/>
            <person name="MacKenzie S."/>
            <person name="Amaro C."/>
        </authorList>
    </citation>
    <scope>NUCLEOTIDE SEQUENCE</scope>
</reference>
<dbReference type="EMBL" id="GBXM01030125">
    <property type="protein sequence ID" value="JAH78452.1"/>
    <property type="molecule type" value="Transcribed_RNA"/>
</dbReference>
<sequence length="24" mass="2646">MVSLGMDSLILTNDWLNGIFAYGD</sequence>
<dbReference type="AlphaFoldDB" id="A0A0E9VK62"/>
<organism evidence="1">
    <name type="scientific">Anguilla anguilla</name>
    <name type="common">European freshwater eel</name>
    <name type="synonym">Muraena anguilla</name>
    <dbReference type="NCBI Taxonomy" id="7936"/>
    <lineage>
        <taxon>Eukaryota</taxon>
        <taxon>Metazoa</taxon>
        <taxon>Chordata</taxon>
        <taxon>Craniata</taxon>
        <taxon>Vertebrata</taxon>
        <taxon>Euteleostomi</taxon>
        <taxon>Actinopterygii</taxon>
        <taxon>Neopterygii</taxon>
        <taxon>Teleostei</taxon>
        <taxon>Anguilliformes</taxon>
        <taxon>Anguillidae</taxon>
        <taxon>Anguilla</taxon>
    </lineage>
</organism>
<accession>A0A0E9VK62</accession>
<reference evidence="1" key="1">
    <citation type="submission" date="2014-11" db="EMBL/GenBank/DDBJ databases">
        <authorList>
            <person name="Amaro Gonzalez C."/>
        </authorList>
    </citation>
    <scope>NUCLEOTIDE SEQUENCE</scope>
</reference>
<protein>
    <submittedName>
        <fullName evidence="1">Uncharacterized protein</fullName>
    </submittedName>
</protein>
<name>A0A0E9VK62_ANGAN</name>